<evidence type="ECO:0000256" key="3">
    <source>
        <dbReference type="ARBA" id="ARBA00013634"/>
    </source>
</evidence>
<dbReference type="GO" id="GO:0042796">
    <property type="term" value="P:snRNA transcription by RNA polymerase III"/>
    <property type="evidence" value="ECO:0007669"/>
    <property type="project" value="TreeGrafter"/>
</dbReference>
<sequence>MDFVKGIDKYPWVDQCEKINVRQFLSLWESQDLSLELELNEESLDRKAMEICNINEETIEDIKEDLDPEKLNRDKEWKDYLYGNKLSLPNHIALRSVAAQVSHIEKCEQNDKYRRIANQSLKYRNYTFLNNQDASKNSSDEPKIEGLDVILNVQVFRPMHHSLHVGEHRKHVNLIAEQEFLCLGRQLLTALKDEIICSVEVNPAEDCSDDPEKERPSARELYTSSFFFIDDCFYNDFRSANNIDCSQVIMDWAKNKERGIGTLRTAKMEETRFNDLSIRLGQPYVYVHQGDCEHMIVFPEMRLFCPQTDSPFLRDYPKVFKTVNRNACKCLMCHINVAKWIVLENKRLPYEPYFFCNQCFMSFNYDSEKKKIGHFKAFRYLDESAFL</sequence>
<dbReference type="KEGG" id="tut:107362648"/>
<dbReference type="InterPro" id="IPR022042">
    <property type="entry name" value="snRNA-activating_su3"/>
</dbReference>
<dbReference type="AlphaFoldDB" id="T1KCA1"/>
<reference evidence="12" key="1">
    <citation type="submission" date="2011-08" db="EMBL/GenBank/DDBJ databases">
        <authorList>
            <person name="Rombauts S."/>
        </authorList>
    </citation>
    <scope>NUCLEOTIDE SEQUENCE</scope>
    <source>
        <strain evidence="12">London</strain>
    </source>
</reference>
<name>T1KCA1_TETUR</name>
<evidence type="ECO:0000256" key="9">
    <source>
        <dbReference type="ARBA" id="ARBA00025958"/>
    </source>
</evidence>
<dbReference type="PANTHER" id="PTHR13421:SF16">
    <property type="entry name" value="SNRNA-ACTIVATING PROTEIN COMPLEX SUBUNIT 3"/>
    <property type="match status" value="1"/>
</dbReference>
<comment type="function">
    <text evidence="8">Part of the SNAPc complex required for the transcription of both RNA polymerase II and III small-nuclear RNA genes. Binds to the proximal sequence element (PSE), a non-TATA-box basal promoter element common to these 2 types of genes. Recruits TBP and BRF2 to the U6 snRNA TATA box.</text>
</comment>
<dbReference type="Proteomes" id="UP000015104">
    <property type="component" value="Unassembled WGS sequence"/>
</dbReference>
<evidence type="ECO:0000313" key="11">
    <source>
        <dbReference type="EnsemblMetazoa" id="tetur08g06900.1"/>
    </source>
</evidence>
<dbReference type="GO" id="GO:0019185">
    <property type="term" value="C:snRNA-activating protein complex"/>
    <property type="evidence" value="ECO:0007669"/>
    <property type="project" value="TreeGrafter"/>
</dbReference>
<comment type="similarity">
    <text evidence="2">Belongs to the SNAPC3/SRD2 family.</text>
</comment>
<organism evidence="11 12">
    <name type="scientific">Tetranychus urticae</name>
    <name type="common">Two-spotted spider mite</name>
    <dbReference type="NCBI Taxonomy" id="32264"/>
    <lineage>
        <taxon>Eukaryota</taxon>
        <taxon>Metazoa</taxon>
        <taxon>Ecdysozoa</taxon>
        <taxon>Arthropoda</taxon>
        <taxon>Chelicerata</taxon>
        <taxon>Arachnida</taxon>
        <taxon>Acari</taxon>
        <taxon>Acariformes</taxon>
        <taxon>Trombidiformes</taxon>
        <taxon>Prostigmata</taxon>
        <taxon>Eleutherengona</taxon>
        <taxon>Raphignathae</taxon>
        <taxon>Tetranychoidea</taxon>
        <taxon>Tetranychidae</taxon>
        <taxon>Tetranychus</taxon>
    </lineage>
</organism>
<evidence type="ECO:0000256" key="10">
    <source>
        <dbReference type="ARBA" id="ARBA00029606"/>
    </source>
</evidence>
<evidence type="ECO:0000256" key="4">
    <source>
        <dbReference type="ARBA" id="ARBA00023015"/>
    </source>
</evidence>
<dbReference type="EnsemblMetazoa" id="tetur08g06900.1">
    <property type="protein sequence ID" value="tetur08g06900.1"/>
    <property type="gene ID" value="tetur08g06900"/>
</dbReference>
<dbReference type="GO" id="GO:0003681">
    <property type="term" value="F:bent DNA binding"/>
    <property type="evidence" value="ECO:0007669"/>
    <property type="project" value="TreeGrafter"/>
</dbReference>
<dbReference type="GO" id="GO:0001046">
    <property type="term" value="F:core promoter sequence-specific DNA binding"/>
    <property type="evidence" value="ECO:0007669"/>
    <property type="project" value="TreeGrafter"/>
</dbReference>
<dbReference type="GO" id="GO:0042795">
    <property type="term" value="P:snRNA transcription by RNA polymerase II"/>
    <property type="evidence" value="ECO:0007669"/>
    <property type="project" value="TreeGrafter"/>
</dbReference>
<dbReference type="GO" id="GO:0001006">
    <property type="term" value="F:RNA polymerase III type 3 promoter sequence-specific DNA binding"/>
    <property type="evidence" value="ECO:0007669"/>
    <property type="project" value="TreeGrafter"/>
</dbReference>
<dbReference type="HOGENOM" id="CLU_041861_0_0_1"/>
<protein>
    <recommendedName>
        <fullName evidence="3">snRNA-activating protein complex subunit 3</fullName>
    </recommendedName>
    <alternativeName>
        <fullName evidence="10">Small nuclear RNA-activating complex polypeptide 3</fullName>
    </alternativeName>
</protein>
<dbReference type="EMBL" id="CAEY01001958">
    <property type="status" value="NOT_ANNOTATED_CDS"/>
    <property type="molecule type" value="Genomic_DNA"/>
</dbReference>
<evidence type="ECO:0000256" key="7">
    <source>
        <dbReference type="ARBA" id="ARBA00023242"/>
    </source>
</evidence>
<evidence type="ECO:0000256" key="6">
    <source>
        <dbReference type="ARBA" id="ARBA00023163"/>
    </source>
</evidence>
<dbReference type="OrthoDB" id="46583at2759"/>
<dbReference type="OMA" id="YFCHNCF"/>
<evidence type="ECO:0000256" key="8">
    <source>
        <dbReference type="ARBA" id="ARBA00025193"/>
    </source>
</evidence>
<keyword evidence="12" id="KW-1185">Reference proteome</keyword>
<dbReference type="STRING" id="32264.T1KCA1"/>
<comment type="subunit">
    <text evidence="9">Part of the SNAPc complex composed of 5 subunits: SNAPC1, SNAPC2, SNAPC3, SNAPC4 and SNAPC5. SNAPC3 interacts with SNAPC1.</text>
</comment>
<keyword evidence="4" id="KW-0805">Transcription regulation</keyword>
<evidence type="ECO:0000313" key="12">
    <source>
        <dbReference type="Proteomes" id="UP000015104"/>
    </source>
</evidence>
<comment type="subcellular location">
    <subcellularLocation>
        <location evidence="1">Nucleus</location>
    </subcellularLocation>
</comment>
<keyword evidence="7" id="KW-0539">Nucleus</keyword>
<keyword evidence="6" id="KW-0804">Transcription</keyword>
<dbReference type="GO" id="GO:0005634">
    <property type="term" value="C:nucleus"/>
    <property type="evidence" value="ECO:0007669"/>
    <property type="project" value="UniProtKB-SubCell"/>
</dbReference>
<reference evidence="11" key="2">
    <citation type="submission" date="2015-06" db="UniProtKB">
        <authorList>
            <consortium name="EnsemblMetazoa"/>
        </authorList>
    </citation>
    <scope>IDENTIFICATION</scope>
</reference>
<dbReference type="PANTHER" id="PTHR13421">
    <property type="entry name" value="SNRNA-ACTIVATING PROTEIN COMPLEX SUBUNIT 3"/>
    <property type="match status" value="1"/>
</dbReference>
<evidence type="ECO:0000256" key="1">
    <source>
        <dbReference type="ARBA" id="ARBA00004123"/>
    </source>
</evidence>
<dbReference type="eggNOG" id="KOG2664">
    <property type="taxonomic scope" value="Eukaryota"/>
</dbReference>
<keyword evidence="5" id="KW-0238">DNA-binding</keyword>
<gene>
    <name evidence="11" type="primary">107362648</name>
</gene>
<evidence type="ECO:0000256" key="5">
    <source>
        <dbReference type="ARBA" id="ARBA00023125"/>
    </source>
</evidence>
<dbReference type="GO" id="GO:0000978">
    <property type="term" value="F:RNA polymerase II cis-regulatory region sequence-specific DNA binding"/>
    <property type="evidence" value="ECO:0007669"/>
    <property type="project" value="TreeGrafter"/>
</dbReference>
<accession>T1KCA1</accession>
<proteinExistence type="inferred from homology"/>
<evidence type="ECO:0000256" key="2">
    <source>
        <dbReference type="ARBA" id="ARBA00010410"/>
    </source>
</evidence>
<dbReference type="Pfam" id="PF12251">
    <property type="entry name" value="SNAPC3"/>
    <property type="match status" value="1"/>
</dbReference>